<gene>
    <name evidence="1" type="ORF">EG340_17895</name>
    <name evidence="2" type="ORF">NCTC13532_04052</name>
</gene>
<dbReference type="EMBL" id="CP033928">
    <property type="protein sequence ID" value="AZA62775.1"/>
    <property type="molecule type" value="Genomic_DNA"/>
</dbReference>
<reference evidence="1 4" key="2">
    <citation type="submission" date="2018-11" db="EMBL/GenBank/DDBJ databases">
        <title>Proposal to divide the Flavobacteriaceae and reorganize its genera based on Amino Acid Identity values calculated from whole genome sequences.</title>
        <authorList>
            <person name="Nicholson A.C."/>
            <person name="Gulvik C.A."/>
            <person name="Whitney A.M."/>
            <person name="Humrighouse B.W."/>
            <person name="Bell M."/>
            <person name="Holmes B."/>
            <person name="Steigerwalt A."/>
            <person name="Villarma A."/>
            <person name="Sheth M."/>
            <person name="Batra D."/>
            <person name="Pryor J."/>
            <person name="Bernardet J.-F."/>
            <person name="Hugo C."/>
            <person name="Kampfer P."/>
            <person name="Newman J."/>
            <person name="Mcquiston J.R."/>
        </authorList>
    </citation>
    <scope>NUCLEOTIDE SEQUENCE [LARGE SCALE GENOMIC DNA]</scope>
    <source>
        <strain evidence="1 4">G0211</strain>
    </source>
</reference>
<dbReference type="AlphaFoldDB" id="A0A381FPG5"/>
<accession>A0A381FPG5</accession>
<dbReference type="EMBL" id="UFVR01000004">
    <property type="protein sequence ID" value="SUX48435.1"/>
    <property type="molecule type" value="Genomic_DNA"/>
</dbReference>
<evidence type="ECO:0000313" key="2">
    <source>
        <dbReference type="EMBL" id="SUX48435.1"/>
    </source>
</evidence>
<sequence>MILFLSKYPTTEEEFRDGFFQRVLNIDQLFCDRKKVYLSVSPYKNFKRSFVIQNDNRIILKCNLFLHFHLIIKYFREANLVYIQSIHNILYLFLFIKIFRNKYVLDLHGLVPEEFKMFKDYTRALIFNSLEGFIYTEIDYVVGVTNKLINFYSNKYPKAKAQYIVYPILPNNLTDITETELNTAVHQDSKINFIYSGNLQPWQNIDLMVQYIKKIGHFDNYFFQILTGQIEEMKKKIIDAGINLDNVDIRGVSSDELEIYYKRSHYGFILRDDVAVNNVACPTKLMEYMNYGIIPIVLSENIGDFKSMNYERLQIENLSSSIKARKSEKNISISKRIYFESNKTKQIIQELY</sequence>
<keyword evidence="1" id="KW-0808">Transferase</keyword>
<dbReference type="SUPFAM" id="SSF53756">
    <property type="entry name" value="UDP-Glycosyltransferase/glycogen phosphorylase"/>
    <property type="match status" value="1"/>
</dbReference>
<dbReference type="Proteomes" id="UP000269076">
    <property type="component" value="Chromosome"/>
</dbReference>
<dbReference type="GO" id="GO:0016740">
    <property type="term" value="F:transferase activity"/>
    <property type="evidence" value="ECO:0007669"/>
    <property type="project" value="UniProtKB-KW"/>
</dbReference>
<protein>
    <submittedName>
        <fullName evidence="1">Glycosyl transferase family 1</fullName>
    </submittedName>
</protein>
<organism evidence="2 3">
    <name type="scientific">Chryseobacterium indoltheticum</name>
    <dbReference type="NCBI Taxonomy" id="254"/>
    <lineage>
        <taxon>Bacteria</taxon>
        <taxon>Pseudomonadati</taxon>
        <taxon>Bacteroidota</taxon>
        <taxon>Flavobacteriia</taxon>
        <taxon>Flavobacteriales</taxon>
        <taxon>Weeksellaceae</taxon>
        <taxon>Chryseobacterium group</taxon>
        <taxon>Chryseobacterium</taxon>
    </lineage>
</organism>
<evidence type="ECO:0000313" key="3">
    <source>
        <dbReference type="Proteomes" id="UP000254282"/>
    </source>
</evidence>
<evidence type="ECO:0000313" key="4">
    <source>
        <dbReference type="Proteomes" id="UP000269076"/>
    </source>
</evidence>
<dbReference type="RefSeq" id="WP_115621550.1">
    <property type="nucleotide sequence ID" value="NZ_CP033928.1"/>
</dbReference>
<dbReference type="Proteomes" id="UP000254282">
    <property type="component" value="Unassembled WGS sequence"/>
</dbReference>
<reference evidence="2 3" key="1">
    <citation type="submission" date="2018-06" db="EMBL/GenBank/DDBJ databases">
        <authorList>
            <consortium name="Pathogen Informatics"/>
            <person name="Doyle S."/>
        </authorList>
    </citation>
    <scope>NUCLEOTIDE SEQUENCE [LARGE SCALE GENOMIC DNA]</scope>
    <source>
        <strain evidence="2 3">NCTC13532</strain>
    </source>
</reference>
<evidence type="ECO:0000313" key="1">
    <source>
        <dbReference type="EMBL" id="AZA62775.1"/>
    </source>
</evidence>
<dbReference type="Gene3D" id="3.40.50.2000">
    <property type="entry name" value="Glycogen Phosphorylase B"/>
    <property type="match status" value="2"/>
</dbReference>
<proteinExistence type="predicted"/>
<name>A0A381FPG5_9FLAO</name>